<feature type="transmembrane region" description="Helical" evidence="5">
    <location>
        <begin position="77"/>
        <end position="101"/>
    </location>
</feature>
<evidence type="ECO:0000313" key="6">
    <source>
        <dbReference type="EMBL" id="SDR85235.1"/>
    </source>
</evidence>
<evidence type="ECO:0000256" key="4">
    <source>
        <dbReference type="ARBA" id="ARBA00023136"/>
    </source>
</evidence>
<dbReference type="InterPro" id="IPR044878">
    <property type="entry name" value="UbiA_sf"/>
</dbReference>
<organism evidence="6 7">
    <name type="scientific">Paraoerskovia marina</name>
    <dbReference type="NCBI Taxonomy" id="545619"/>
    <lineage>
        <taxon>Bacteria</taxon>
        <taxon>Bacillati</taxon>
        <taxon>Actinomycetota</taxon>
        <taxon>Actinomycetes</taxon>
        <taxon>Micrococcales</taxon>
        <taxon>Cellulomonadaceae</taxon>
        <taxon>Paraoerskovia</taxon>
    </lineage>
</organism>
<sequence>MSRRAQLQGLVVASHAGPTTVVTLLALSLAAGVGESTARVALVGAAVLAGQLSVGWSNDWLDANRDRLNHRTDKPAVVGAVTVPVLRRAALGALGVCVLLSFAAGWWAGALHVSAVLSAWAYNLWAKRTVWSWLPYAVSFGLLPAFVVAAGGDGRTVAPWTVLAAALLGVGAHIANALPDFEDDHRTGIRGLPHRIGPLASSILSPALLVVATFVIIANGSLPTEIAVGGAVASVALAAGAGVIALVRPTSRLPFPLSMAVAVVCVVLLVFAAPSVVR</sequence>
<accession>A0A1H1MFT5</accession>
<keyword evidence="3 5" id="KW-1133">Transmembrane helix</keyword>
<evidence type="ECO:0000256" key="1">
    <source>
        <dbReference type="ARBA" id="ARBA00004141"/>
    </source>
</evidence>
<reference evidence="6 7" key="1">
    <citation type="submission" date="2016-10" db="EMBL/GenBank/DDBJ databases">
        <authorList>
            <person name="de Groot N.N."/>
        </authorList>
    </citation>
    <scope>NUCLEOTIDE SEQUENCE [LARGE SCALE GENOMIC DNA]</scope>
    <source>
        <strain evidence="6 7">DSM 22126</strain>
    </source>
</reference>
<dbReference type="Proteomes" id="UP000185663">
    <property type="component" value="Chromosome I"/>
</dbReference>
<evidence type="ECO:0000256" key="3">
    <source>
        <dbReference type="ARBA" id="ARBA00022989"/>
    </source>
</evidence>
<gene>
    <name evidence="6" type="ORF">SAMN04489860_0218</name>
</gene>
<feature type="transmembrane region" description="Helical" evidence="5">
    <location>
        <begin position="133"/>
        <end position="151"/>
    </location>
</feature>
<name>A0A1H1MFT5_9CELL</name>
<dbReference type="GO" id="GO:0016765">
    <property type="term" value="F:transferase activity, transferring alkyl or aryl (other than methyl) groups"/>
    <property type="evidence" value="ECO:0007669"/>
    <property type="project" value="InterPro"/>
</dbReference>
<dbReference type="AlphaFoldDB" id="A0A1H1MFT5"/>
<comment type="subcellular location">
    <subcellularLocation>
        <location evidence="1">Membrane</location>
        <topology evidence="1">Multi-pass membrane protein</topology>
    </subcellularLocation>
</comment>
<feature type="transmembrane region" description="Helical" evidence="5">
    <location>
        <begin position="157"/>
        <end position="178"/>
    </location>
</feature>
<keyword evidence="7" id="KW-1185">Reference proteome</keyword>
<dbReference type="GO" id="GO:0016020">
    <property type="term" value="C:membrane"/>
    <property type="evidence" value="ECO:0007669"/>
    <property type="project" value="UniProtKB-SubCell"/>
</dbReference>
<keyword evidence="2 5" id="KW-0812">Transmembrane</keyword>
<dbReference type="EMBL" id="LT629776">
    <property type="protein sequence ID" value="SDR85235.1"/>
    <property type="molecule type" value="Genomic_DNA"/>
</dbReference>
<dbReference type="OrthoDB" id="3212588at2"/>
<proteinExistence type="predicted"/>
<feature type="transmembrane region" description="Helical" evidence="5">
    <location>
        <begin position="199"/>
        <end position="220"/>
    </location>
</feature>
<dbReference type="STRING" id="545619.SAMN04489860_0218"/>
<feature type="transmembrane region" description="Helical" evidence="5">
    <location>
        <begin position="7"/>
        <end position="31"/>
    </location>
</feature>
<feature type="transmembrane region" description="Helical" evidence="5">
    <location>
        <begin position="259"/>
        <end position="277"/>
    </location>
</feature>
<protein>
    <submittedName>
        <fullName evidence="6">4-hydroxybenzoate polyprenyltransferase</fullName>
    </submittedName>
</protein>
<dbReference type="Pfam" id="PF01040">
    <property type="entry name" value="UbiA"/>
    <property type="match status" value="1"/>
</dbReference>
<evidence type="ECO:0000256" key="5">
    <source>
        <dbReference type="SAM" id="Phobius"/>
    </source>
</evidence>
<dbReference type="RefSeq" id="WP_083371259.1">
    <property type="nucleotide sequence ID" value="NZ_LT629776.1"/>
</dbReference>
<evidence type="ECO:0000256" key="2">
    <source>
        <dbReference type="ARBA" id="ARBA00022692"/>
    </source>
</evidence>
<dbReference type="InterPro" id="IPR000537">
    <property type="entry name" value="UbiA_prenyltransferase"/>
</dbReference>
<keyword evidence="4 5" id="KW-0472">Membrane</keyword>
<dbReference type="eggNOG" id="COG0382">
    <property type="taxonomic scope" value="Bacteria"/>
</dbReference>
<keyword evidence="6" id="KW-0808">Transferase</keyword>
<dbReference type="Gene3D" id="1.10.357.140">
    <property type="entry name" value="UbiA prenyltransferase"/>
    <property type="match status" value="1"/>
</dbReference>
<dbReference type="CDD" id="cd13956">
    <property type="entry name" value="PT_UbiA"/>
    <property type="match status" value="1"/>
</dbReference>
<evidence type="ECO:0000313" key="7">
    <source>
        <dbReference type="Proteomes" id="UP000185663"/>
    </source>
</evidence>
<feature type="transmembrane region" description="Helical" evidence="5">
    <location>
        <begin position="226"/>
        <end position="247"/>
    </location>
</feature>